<reference evidence="4" key="1">
    <citation type="submission" date="2021-07" db="EMBL/GenBank/DDBJ databases">
        <authorList>
            <person name="Branca A.L. A."/>
        </authorList>
    </citation>
    <scope>NUCLEOTIDE SEQUENCE</scope>
</reference>
<evidence type="ECO:0000256" key="2">
    <source>
        <dbReference type="ARBA" id="ARBA00022857"/>
    </source>
</evidence>
<dbReference type="InterPro" id="IPR036291">
    <property type="entry name" value="NAD(P)-bd_dom_sf"/>
</dbReference>
<keyword evidence="3" id="KW-0560">Oxidoreductase</keyword>
<dbReference type="PRINTS" id="PR00081">
    <property type="entry name" value="GDHRDH"/>
</dbReference>
<evidence type="ECO:0000256" key="1">
    <source>
        <dbReference type="ARBA" id="ARBA00006484"/>
    </source>
</evidence>
<evidence type="ECO:0000313" key="4">
    <source>
        <dbReference type="EMBL" id="CAG8903132.1"/>
    </source>
</evidence>
<dbReference type="InterPro" id="IPR002347">
    <property type="entry name" value="SDR_fam"/>
</dbReference>
<dbReference type="SUPFAM" id="SSF51735">
    <property type="entry name" value="NAD(P)-binding Rossmann-fold domains"/>
    <property type="match status" value="1"/>
</dbReference>
<proteinExistence type="inferred from homology"/>
<accession>A0A9W4KKN3</accession>
<comment type="caution">
    <text evidence="4">The sequence shown here is derived from an EMBL/GenBank/DDBJ whole genome shotgun (WGS) entry which is preliminary data.</text>
</comment>
<comment type="similarity">
    <text evidence="1">Belongs to the short-chain dehydrogenases/reductases (SDR) family.</text>
</comment>
<name>A0A9W4KKN3_9EURO</name>
<keyword evidence="2" id="KW-0521">NADP</keyword>
<dbReference type="Gene3D" id="3.40.50.720">
    <property type="entry name" value="NAD(P)-binding Rossmann-like Domain"/>
    <property type="match status" value="1"/>
</dbReference>
<dbReference type="PANTHER" id="PTHR48107:SF7">
    <property type="entry name" value="RE15974P"/>
    <property type="match status" value="1"/>
</dbReference>
<organism evidence="4 5">
    <name type="scientific">Penicillium egyptiacum</name>
    <dbReference type="NCBI Taxonomy" id="1303716"/>
    <lineage>
        <taxon>Eukaryota</taxon>
        <taxon>Fungi</taxon>
        <taxon>Dikarya</taxon>
        <taxon>Ascomycota</taxon>
        <taxon>Pezizomycotina</taxon>
        <taxon>Eurotiomycetes</taxon>
        <taxon>Eurotiomycetidae</taxon>
        <taxon>Eurotiales</taxon>
        <taxon>Aspergillaceae</taxon>
        <taxon>Penicillium</taxon>
    </lineage>
</organism>
<dbReference type="Proteomes" id="UP001154252">
    <property type="component" value="Unassembled WGS sequence"/>
</dbReference>
<keyword evidence="5" id="KW-1185">Reference proteome</keyword>
<dbReference type="AlphaFoldDB" id="A0A9W4KKN3"/>
<dbReference type="EMBL" id="CAJVRC010000880">
    <property type="protein sequence ID" value="CAG8903132.1"/>
    <property type="molecule type" value="Genomic_DNA"/>
</dbReference>
<dbReference type="GO" id="GO:0016614">
    <property type="term" value="F:oxidoreductase activity, acting on CH-OH group of donors"/>
    <property type="evidence" value="ECO:0007669"/>
    <property type="project" value="UniProtKB-ARBA"/>
</dbReference>
<dbReference type="FunFam" id="3.40.50.720:FF:000084">
    <property type="entry name" value="Short-chain dehydrogenase reductase"/>
    <property type="match status" value="1"/>
</dbReference>
<evidence type="ECO:0000313" key="5">
    <source>
        <dbReference type="Proteomes" id="UP001154252"/>
    </source>
</evidence>
<gene>
    <name evidence="4" type="ORF">PEGY_LOCUS7111</name>
</gene>
<sequence length="246" mass="26327">MTLSGLVVVVTGASKGIGKDIVLRAAADGAKVVINYMSDVNAATALAMQIGNDRALAVQGDISKLTEIDRLIEATVSRFGKIDVLIPNAAFLPHGDMHSITEENFDRAFAVNVKGPCFLAKKAIRYMKPGSTIIFISTDLTESSSVPPELLLYMSTKGALNQMVRVLARDLAREGIRVNAISPGATNTDLFRNAMSDEQVQIIASQNPFKRIGEPYDVAAAVSMLWGKDSTWITGQVLMVNGGSIV</sequence>
<dbReference type="OrthoDB" id="47007at2759"/>
<evidence type="ECO:0000256" key="3">
    <source>
        <dbReference type="ARBA" id="ARBA00023002"/>
    </source>
</evidence>
<dbReference type="Pfam" id="PF13561">
    <property type="entry name" value="adh_short_C2"/>
    <property type="match status" value="1"/>
</dbReference>
<dbReference type="PANTHER" id="PTHR48107">
    <property type="entry name" value="NADPH-DEPENDENT ALDEHYDE REDUCTASE-LIKE PROTEIN, CHLOROPLASTIC-RELATED"/>
    <property type="match status" value="1"/>
</dbReference>
<protein>
    <submittedName>
        <fullName evidence="4">Uncharacterized protein</fullName>
    </submittedName>
</protein>